<accession>A2EUK1</accession>
<reference evidence="6" key="2">
    <citation type="journal article" date="2007" name="Science">
        <title>Draft genome sequence of the sexually transmitted pathogen Trichomonas vaginalis.</title>
        <authorList>
            <person name="Carlton J.M."/>
            <person name="Hirt R.P."/>
            <person name="Silva J.C."/>
            <person name="Delcher A.L."/>
            <person name="Schatz M."/>
            <person name="Zhao Q."/>
            <person name="Wortman J.R."/>
            <person name="Bidwell S.L."/>
            <person name="Alsmark U.C.M."/>
            <person name="Besteiro S."/>
            <person name="Sicheritz-Ponten T."/>
            <person name="Noel C.J."/>
            <person name="Dacks J.B."/>
            <person name="Foster P.G."/>
            <person name="Simillion C."/>
            <person name="Van de Peer Y."/>
            <person name="Miranda-Saavedra D."/>
            <person name="Barton G.J."/>
            <person name="Westrop G.D."/>
            <person name="Mueller S."/>
            <person name="Dessi D."/>
            <person name="Fiori P.L."/>
            <person name="Ren Q."/>
            <person name="Paulsen I."/>
            <person name="Zhang H."/>
            <person name="Bastida-Corcuera F.D."/>
            <person name="Simoes-Barbosa A."/>
            <person name="Brown M.T."/>
            <person name="Hayes R.D."/>
            <person name="Mukherjee M."/>
            <person name="Okumura C.Y."/>
            <person name="Schneider R."/>
            <person name="Smith A.J."/>
            <person name="Vanacova S."/>
            <person name="Villalvazo M."/>
            <person name="Haas B.J."/>
            <person name="Pertea M."/>
            <person name="Feldblyum T.V."/>
            <person name="Utterback T.R."/>
            <person name="Shu C.L."/>
            <person name="Osoegawa K."/>
            <person name="de Jong P.J."/>
            <person name="Hrdy I."/>
            <person name="Horvathova L."/>
            <person name="Zubacova Z."/>
            <person name="Dolezal P."/>
            <person name="Malik S.B."/>
            <person name="Logsdon J.M. Jr."/>
            <person name="Henze K."/>
            <person name="Gupta A."/>
            <person name="Wang C.C."/>
            <person name="Dunne R.L."/>
            <person name="Upcroft J.A."/>
            <person name="Upcroft P."/>
            <person name="White O."/>
            <person name="Salzberg S.L."/>
            <person name="Tang P."/>
            <person name="Chiu C.-H."/>
            <person name="Lee Y.-S."/>
            <person name="Embley T.M."/>
            <person name="Coombs G.H."/>
            <person name="Mottram J.C."/>
            <person name="Tachezy J."/>
            <person name="Fraser-Liggett C.M."/>
            <person name="Johnson P.J."/>
        </authorList>
    </citation>
    <scope>NUCLEOTIDE SEQUENCE [LARGE SCALE GENOMIC DNA]</scope>
    <source>
        <strain evidence="6">G3</strain>
    </source>
</reference>
<keyword evidence="2 3" id="KW-0342">GTP-binding</keyword>
<dbReference type="PANTHER" id="PTHR45697">
    <property type="entry name" value="ADP-RIBOSYLATION FACTOR-LIKE PROTEIN 2-RELATED"/>
    <property type="match status" value="1"/>
</dbReference>
<feature type="binding site" evidence="4">
    <location>
        <position position="28"/>
    </location>
    <ligand>
        <name>Mg(2+)</name>
        <dbReference type="ChEBI" id="CHEBI:18420"/>
    </ligand>
</feature>
<dbReference type="SMART" id="SM00177">
    <property type="entry name" value="ARF"/>
    <property type="match status" value="1"/>
</dbReference>
<sequence>MGCNISVEQLMDTLFIVTFIGLDNSGKSNIVHKLVSTDGSEYVPVPTAGCEFYNLSSSGLKIVDMGGIGKYRDQWPSYIKQSDGVVFVIDKSDHIRMSRVREEIAEVLELVSKLSIPILILANKSDLDQMLNEQDIASIVQISEYHVEYEIKLCSAKTGEGITQGRDWLMSHMKPKQQTMQQLPI</sequence>
<evidence type="ECO:0000313" key="6">
    <source>
        <dbReference type="EMBL" id="EAY03650.1"/>
    </source>
</evidence>
<dbReference type="RefSeq" id="XP_001315873.1">
    <property type="nucleotide sequence ID" value="XM_001315838.1"/>
</dbReference>
<dbReference type="InterPro" id="IPR044612">
    <property type="entry name" value="ARL2/3"/>
</dbReference>
<dbReference type="SUPFAM" id="SSF52540">
    <property type="entry name" value="P-loop containing nucleoside triphosphate hydrolases"/>
    <property type="match status" value="1"/>
</dbReference>
<dbReference type="InterPro" id="IPR005225">
    <property type="entry name" value="Small_GTP-bd"/>
</dbReference>
<name>A2EUK1_TRIV3</name>
<dbReference type="Proteomes" id="UP000001542">
    <property type="component" value="Unassembled WGS sequence"/>
</dbReference>
<dbReference type="GO" id="GO:0005525">
    <property type="term" value="F:GTP binding"/>
    <property type="evidence" value="ECO:0000318"/>
    <property type="project" value="GO_Central"/>
</dbReference>
<keyword evidence="7" id="KW-1185">Reference proteome</keyword>
<dbReference type="SMART" id="SM00178">
    <property type="entry name" value="SAR"/>
    <property type="match status" value="1"/>
</dbReference>
<dbReference type="STRING" id="5722.A2EUK1"/>
<dbReference type="Pfam" id="PF00025">
    <property type="entry name" value="Arf"/>
    <property type="match status" value="1"/>
</dbReference>
<keyword evidence="1 3" id="KW-0547">Nucleotide-binding</keyword>
<dbReference type="InterPro" id="IPR006689">
    <property type="entry name" value="Small_GTPase_ARF/SAR"/>
</dbReference>
<dbReference type="InterPro" id="IPR027417">
    <property type="entry name" value="P-loop_NTPase"/>
</dbReference>
<comment type="similarity">
    <text evidence="5">Belongs to the small GTPase superfamily. Arf family.</text>
</comment>
<dbReference type="EMBL" id="DS113498">
    <property type="protein sequence ID" value="EAY03650.1"/>
    <property type="molecule type" value="Genomic_DNA"/>
</dbReference>
<feature type="binding site" evidence="3">
    <location>
        <begin position="123"/>
        <end position="126"/>
    </location>
    <ligand>
        <name>GTP</name>
        <dbReference type="ChEBI" id="CHEBI:37565"/>
    </ligand>
</feature>
<dbReference type="NCBIfam" id="TIGR00231">
    <property type="entry name" value="small_GTP"/>
    <property type="match status" value="1"/>
</dbReference>
<reference evidence="6" key="1">
    <citation type="submission" date="2006-10" db="EMBL/GenBank/DDBJ databases">
        <authorList>
            <person name="Amadeo P."/>
            <person name="Zhao Q."/>
            <person name="Wortman J."/>
            <person name="Fraser-Liggett C."/>
            <person name="Carlton J."/>
        </authorList>
    </citation>
    <scope>NUCLEOTIDE SEQUENCE</scope>
    <source>
        <strain evidence="6">G3</strain>
    </source>
</reference>
<evidence type="ECO:0000256" key="2">
    <source>
        <dbReference type="ARBA" id="ARBA00023134"/>
    </source>
</evidence>
<evidence type="ECO:0000256" key="5">
    <source>
        <dbReference type="RuleBase" id="RU003925"/>
    </source>
</evidence>
<dbReference type="GO" id="GO:0006886">
    <property type="term" value="P:intracellular protein transport"/>
    <property type="evidence" value="ECO:0000318"/>
    <property type="project" value="GO_Central"/>
</dbReference>
<dbReference type="GO" id="GO:0005794">
    <property type="term" value="C:Golgi apparatus"/>
    <property type="evidence" value="ECO:0000318"/>
    <property type="project" value="GO_Central"/>
</dbReference>
<evidence type="ECO:0000256" key="3">
    <source>
        <dbReference type="PIRSR" id="PIRSR606689-1"/>
    </source>
</evidence>
<dbReference type="PRINTS" id="PR00328">
    <property type="entry name" value="SAR1GTPBP"/>
</dbReference>
<keyword evidence="4" id="KW-0460">Magnesium</keyword>
<gene>
    <name evidence="6" type="ORF">TVAG_145190</name>
</gene>
<dbReference type="SMR" id="A2EUK1"/>
<dbReference type="GO" id="GO:0003924">
    <property type="term" value="F:GTPase activity"/>
    <property type="evidence" value="ECO:0007669"/>
    <property type="project" value="InterPro"/>
</dbReference>
<feature type="binding site" evidence="3">
    <location>
        <begin position="21"/>
        <end position="28"/>
    </location>
    <ligand>
        <name>GTP</name>
        <dbReference type="ChEBI" id="CHEBI:37565"/>
    </ligand>
</feature>
<keyword evidence="4" id="KW-0479">Metal-binding</keyword>
<feature type="binding site" evidence="3">
    <location>
        <position position="67"/>
    </location>
    <ligand>
        <name>GTP</name>
        <dbReference type="ChEBI" id="CHEBI:37565"/>
    </ligand>
</feature>
<evidence type="ECO:0000256" key="4">
    <source>
        <dbReference type="PIRSR" id="PIRSR606689-2"/>
    </source>
</evidence>
<dbReference type="VEuPathDB" id="TrichDB:TVAGG3_0547800"/>
<dbReference type="Gene3D" id="3.40.50.300">
    <property type="entry name" value="P-loop containing nucleotide triphosphate hydrolases"/>
    <property type="match status" value="1"/>
</dbReference>
<dbReference type="VEuPathDB" id="TrichDB:TVAG_145190"/>
<dbReference type="GO" id="GO:0016192">
    <property type="term" value="P:vesicle-mediated transport"/>
    <property type="evidence" value="ECO:0000318"/>
    <property type="project" value="GO_Central"/>
</dbReference>
<dbReference type="FunFam" id="3.40.50.300:FF:003267">
    <property type="entry name" value="ADP-ribosylation factor-related"/>
    <property type="match status" value="1"/>
</dbReference>
<evidence type="ECO:0000256" key="1">
    <source>
        <dbReference type="ARBA" id="ARBA00022741"/>
    </source>
</evidence>
<feature type="binding site" evidence="4">
    <location>
        <position position="47"/>
    </location>
    <ligand>
        <name>Mg(2+)</name>
        <dbReference type="ChEBI" id="CHEBI:18420"/>
    </ligand>
</feature>
<dbReference type="AlphaFoldDB" id="A2EUK1"/>
<dbReference type="GO" id="GO:0005737">
    <property type="term" value="C:cytoplasm"/>
    <property type="evidence" value="ECO:0000318"/>
    <property type="project" value="GO_Central"/>
</dbReference>
<organism evidence="6 7">
    <name type="scientific">Trichomonas vaginalis (strain ATCC PRA-98 / G3)</name>
    <dbReference type="NCBI Taxonomy" id="412133"/>
    <lineage>
        <taxon>Eukaryota</taxon>
        <taxon>Metamonada</taxon>
        <taxon>Parabasalia</taxon>
        <taxon>Trichomonadida</taxon>
        <taxon>Trichomonadidae</taxon>
        <taxon>Trichomonas</taxon>
    </lineage>
</organism>
<dbReference type="KEGG" id="tva:4761499"/>
<proteinExistence type="inferred from homology"/>
<dbReference type="GO" id="GO:0046872">
    <property type="term" value="F:metal ion binding"/>
    <property type="evidence" value="ECO:0007669"/>
    <property type="project" value="UniProtKB-KW"/>
</dbReference>
<protein>
    <submittedName>
        <fullName evidence="6">Small GTP-binding protein, putative</fullName>
    </submittedName>
</protein>
<evidence type="ECO:0000313" key="7">
    <source>
        <dbReference type="Proteomes" id="UP000001542"/>
    </source>
</evidence>
<dbReference type="InParanoid" id="A2EUK1"/>
<dbReference type="PROSITE" id="PS51417">
    <property type="entry name" value="ARF"/>
    <property type="match status" value="1"/>
</dbReference>
<dbReference type="eggNOG" id="KOG0070">
    <property type="taxonomic scope" value="Eukaryota"/>
</dbReference>
<dbReference type="OrthoDB" id="442317at2759"/>